<reference evidence="1" key="1">
    <citation type="submission" date="2023-03" db="EMBL/GenBank/DDBJ databases">
        <title>Multiphase analysis and comparison of six strains from genera Psychromarinibacter, Lutimaribacter, and Maritimibacter, including a novel species: Psychromarinibacter sediminicola sp. nov.</title>
        <authorList>
            <person name="Wang Y.-H."/>
            <person name="Ye M.-Q."/>
            <person name="Du Z.-J."/>
        </authorList>
    </citation>
    <scope>NUCLEOTIDE SEQUENCE</scope>
    <source>
        <strain evidence="1">C21-152</strain>
    </source>
</reference>
<dbReference type="EMBL" id="JARGYC010000093">
    <property type="protein sequence ID" value="MDF0603430.1"/>
    <property type="molecule type" value="Genomic_DNA"/>
</dbReference>
<proteinExistence type="predicted"/>
<name>A0AAE3TC98_9RHOB</name>
<accession>A0AAE3TC98</accession>
<organism evidence="1 2">
    <name type="scientific">Psychromarinibacter sediminicola</name>
    <dbReference type="NCBI Taxonomy" id="3033385"/>
    <lineage>
        <taxon>Bacteria</taxon>
        <taxon>Pseudomonadati</taxon>
        <taxon>Pseudomonadota</taxon>
        <taxon>Alphaproteobacteria</taxon>
        <taxon>Rhodobacterales</taxon>
        <taxon>Paracoccaceae</taxon>
        <taxon>Psychromarinibacter</taxon>
    </lineage>
</organism>
<sequence length="50" mass="5966">MTRPCPFKYFKTSREIIRLAVMMYVRFPLSLRNVEDLLHERGIDVSHEAV</sequence>
<comment type="caution">
    <text evidence="1">The sequence shown here is derived from an EMBL/GenBank/DDBJ whole genome shotgun (WGS) entry which is preliminary data.</text>
</comment>
<evidence type="ECO:0000313" key="2">
    <source>
        <dbReference type="Proteomes" id="UP001220964"/>
    </source>
</evidence>
<gene>
    <name evidence="1" type="ORF">P1J78_22110</name>
</gene>
<feature type="non-terminal residue" evidence="1">
    <location>
        <position position="50"/>
    </location>
</feature>
<protein>
    <submittedName>
        <fullName evidence="1">IS6 family transposase</fullName>
    </submittedName>
</protein>
<evidence type="ECO:0000313" key="1">
    <source>
        <dbReference type="EMBL" id="MDF0603430.1"/>
    </source>
</evidence>
<dbReference type="Proteomes" id="UP001220964">
    <property type="component" value="Unassembled WGS sequence"/>
</dbReference>
<keyword evidence="2" id="KW-1185">Reference proteome</keyword>
<dbReference type="AlphaFoldDB" id="A0AAE3TC98"/>